<dbReference type="RefSeq" id="WP_222581171.1">
    <property type="nucleotide sequence ID" value="NZ_JAHVHU010000016.1"/>
</dbReference>
<evidence type="ECO:0000313" key="2">
    <source>
        <dbReference type="EMBL" id="MBY5959635.1"/>
    </source>
</evidence>
<dbReference type="GO" id="GO:0002949">
    <property type="term" value="P:tRNA threonylcarbamoyladenosine modification"/>
    <property type="evidence" value="ECO:0007669"/>
    <property type="project" value="InterPro"/>
</dbReference>
<dbReference type="InterPro" id="IPR043129">
    <property type="entry name" value="ATPase_NBD"/>
</dbReference>
<dbReference type="NCBIfam" id="TIGR03725">
    <property type="entry name" value="T6A_YeaZ"/>
    <property type="match status" value="1"/>
</dbReference>
<protein>
    <submittedName>
        <fullName evidence="2">tRNA (Adenosine(37)-N6)-threonylcarbamoyltransferase complex dimerization subunit type 1 TsaB</fullName>
        <ecNumber evidence="2">2.3.1.234</ecNumber>
    </submittedName>
</protein>
<dbReference type="InterPro" id="IPR000905">
    <property type="entry name" value="Gcp-like_dom"/>
</dbReference>
<organism evidence="2 3">
    <name type="scientific">Membranihabitans marinus</name>
    <dbReference type="NCBI Taxonomy" id="1227546"/>
    <lineage>
        <taxon>Bacteria</taxon>
        <taxon>Pseudomonadati</taxon>
        <taxon>Bacteroidota</taxon>
        <taxon>Saprospiria</taxon>
        <taxon>Saprospirales</taxon>
        <taxon>Saprospiraceae</taxon>
        <taxon>Membranihabitans</taxon>
    </lineage>
</organism>
<dbReference type="Pfam" id="PF00814">
    <property type="entry name" value="TsaD"/>
    <property type="match status" value="1"/>
</dbReference>
<name>A0A953HWQ0_9BACT</name>
<comment type="caution">
    <text evidence="2">The sequence shown here is derived from an EMBL/GenBank/DDBJ whole genome shotgun (WGS) entry which is preliminary data.</text>
</comment>
<dbReference type="GO" id="GO:0061711">
    <property type="term" value="F:tRNA N(6)-L-threonylcarbamoyladenine synthase activity"/>
    <property type="evidence" value="ECO:0007669"/>
    <property type="project" value="UniProtKB-EC"/>
</dbReference>
<dbReference type="CDD" id="cd24032">
    <property type="entry name" value="ASKHA_NBD_TsaB"/>
    <property type="match status" value="1"/>
</dbReference>
<accession>A0A953HWQ0</accession>
<gene>
    <name evidence="2" type="primary">tsaB</name>
    <name evidence="2" type="ORF">KUV50_15890</name>
</gene>
<keyword evidence="3" id="KW-1185">Reference proteome</keyword>
<dbReference type="InterPro" id="IPR022496">
    <property type="entry name" value="T6A_TsaB"/>
</dbReference>
<keyword evidence="2" id="KW-0012">Acyltransferase</keyword>
<sequence>MHILQIDASSTLCSVAMAQDGRLLHMEINDEPLQHGRDINILTDELLSKCGCSMQDIDAVSVNSGPGSYTALRIGMATAKGLCYGLDIPLLAPSGLDILVDYAMKKYPGAAYYIPMIDARRMEVYTTDPVRNLDQPMNYKAKILNEMSYSALIEQKVCFIGSGVKKWKDLWPEHNQWIGADVEVDAGMMSRISDQLLKSDNISNLFATTPIYIKKPNITTSKKVYFN</sequence>
<dbReference type="Proteomes" id="UP000753961">
    <property type="component" value="Unassembled WGS sequence"/>
</dbReference>
<feature type="domain" description="Gcp-like" evidence="1">
    <location>
        <begin position="34"/>
        <end position="130"/>
    </location>
</feature>
<reference evidence="2" key="1">
    <citation type="submission" date="2021-06" db="EMBL/GenBank/DDBJ databases">
        <title>44 bacteria genomes isolated from Dapeng, Shenzhen.</title>
        <authorList>
            <person name="Zheng W."/>
            <person name="Yu S."/>
            <person name="Huang Y."/>
        </authorList>
    </citation>
    <scope>NUCLEOTIDE SEQUENCE</scope>
    <source>
        <strain evidence="2">DP5N28-2</strain>
    </source>
</reference>
<dbReference type="EMBL" id="JAHVHU010000016">
    <property type="protein sequence ID" value="MBY5959635.1"/>
    <property type="molecule type" value="Genomic_DNA"/>
</dbReference>
<evidence type="ECO:0000259" key="1">
    <source>
        <dbReference type="Pfam" id="PF00814"/>
    </source>
</evidence>
<evidence type="ECO:0000313" key="3">
    <source>
        <dbReference type="Proteomes" id="UP000753961"/>
    </source>
</evidence>
<dbReference type="AlphaFoldDB" id="A0A953HWQ0"/>
<dbReference type="Gene3D" id="3.30.420.40">
    <property type="match status" value="2"/>
</dbReference>
<dbReference type="EC" id="2.3.1.234" evidence="2"/>
<keyword evidence="2" id="KW-0808">Transferase</keyword>
<dbReference type="SUPFAM" id="SSF53067">
    <property type="entry name" value="Actin-like ATPase domain"/>
    <property type="match status" value="2"/>
</dbReference>
<proteinExistence type="predicted"/>